<evidence type="ECO:0000313" key="2">
    <source>
        <dbReference type="EMBL" id="AKT41752.1"/>
    </source>
</evidence>
<dbReference type="AlphaFoldDB" id="A0A0K1EM77"/>
<name>A0A0K1EM77_CHOCO</name>
<dbReference type="PROSITE" id="PS51257">
    <property type="entry name" value="PROKAR_LIPOPROTEIN"/>
    <property type="match status" value="1"/>
</dbReference>
<keyword evidence="3" id="KW-1185">Reference proteome</keyword>
<dbReference type="KEGG" id="ccro:CMC5_059630"/>
<evidence type="ECO:0000313" key="3">
    <source>
        <dbReference type="Proteomes" id="UP000067626"/>
    </source>
</evidence>
<evidence type="ECO:0000256" key="1">
    <source>
        <dbReference type="SAM" id="MobiDB-lite"/>
    </source>
</evidence>
<feature type="region of interest" description="Disordered" evidence="1">
    <location>
        <begin position="68"/>
        <end position="92"/>
    </location>
</feature>
<dbReference type="STRING" id="52.CMC5_059630"/>
<proteinExistence type="predicted"/>
<organism evidence="2 3">
    <name type="scientific">Chondromyces crocatus</name>
    <dbReference type="NCBI Taxonomy" id="52"/>
    <lineage>
        <taxon>Bacteria</taxon>
        <taxon>Pseudomonadati</taxon>
        <taxon>Myxococcota</taxon>
        <taxon>Polyangia</taxon>
        <taxon>Polyangiales</taxon>
        <taxon>Polyangiaceae</taxon>
        <taxon>Chondromyces</taxon>
    </lineage>
</organism>
<gene>
    <name evidence="2" type="ORF">CMC5_059630</name>
</gene>
<dbReference type="Proteomes" id="UP000067626">
    <property type="component" value="Chromosome"/>
</dbReference>
<accession>A0A0K1EM77</accession>
<sequence>MHEGGGRGRRSFTAGRAMRWLVVTALAFSFGGCASPEAKRTRGGGPGADPGNRGAEVAVHGRVDPFHGTPRKLPVAASSSRPVATSGEVNAR</sequence>
<feature type="region of interest" description="Disordered" evidence="1">
    <location>
        <begin position="34"/>
        <end position="55"/>
    </location>
</feature>
<protein>
    <submittedName>
        <fullName evidence="2">Uncharacterized protein</fullName>
    </submittedName>
</protein>
<dbReference type="EMBL" id="CP012159">
    <property type="protein sequence ID" value="AKT41752.1"/>
    <property type="molecule type" value="Genomic_DNA"/>
</dbReference>
<reference evidence="2 3" key="1">
    <citation type="submission" date="2015-07" db="EMBL/GenBank/DDBJ databases">
        <title>Genome analysis of myxobacterium Chondromyces crocatus Cm c5 reveals a high potential for natural compound synthesis and the genetic basis for the loss of fruiting body formation.</title>
        <authorList>
            <person name="Zaburannyi N."/>
            <person name="Bunk B."/>
            <person name="Maier J."/>
            <person name="Overmann J."/>
            <person name="Mueller R."/>
        </authorList>
    </citation>
    <scope>NUCLEOTIDE SEQUENCE [LARGE SCALE GENOMIC DNA]</scope>
    <source>
        <strain evidence="2 3">Cm c5</strain>
    </source>
</reference>